<feature type="transmembrane region" description="Helical" evidence="2">
    <location>
        <begin position="91"/>
        <end position="116"/>
    </location>
</feature>
<feature type="region of interest" description="Disordered" evidence="1">
    <location>
        <begin position="38"/>
        <end position="82"/>
    </location>
</feature>
<dbReference type="Gene3D" id="3.20.20.80">
    <property type="entry name" value="Glycosidases"/>
    <property type="match status" value="2"/>
</dbReference>
<sequence>MPYDAGFGGDASIARSPATGSVFGVGVVLPSIGGPAADASGDASGASDAAPGGASGGAARGAVGSGRHARPRGNRPPRSFRTRLRRRRLRVFGGVGLVAVLLGGLLAASVALAPVFGGGDDGRRPFGAGSGVPAAAPPDTAGSGYFRVEQGQDGRWLFRTPDGRPFYSIGVNAVRTREDLERGTGRCPYCEAVANRFPDPVEWVETTTRRLDEWGFNTLGAWSESDLFSARFAYTPVLDLSSSIPAGSAARDWFDPAFAAHVADVVRVKAMPRSTDPNLLGWFLDDELHWGPDGVAPTTLLDEYLARPEGTPGRAAAEARRGDPQGFLQDAAKRYFEVTTGALRAGDPNHLILGVRATSHTTPPEVVRTAGAFVDVFSVNAYRPTPEAEAVFAQAGGSVVPVTPDLRDFHTLSGRPVLVTEFSSRAADAGVPNTVPDGLPVEATQDARAERYGEYVGPLFAAPWVVGHHWYRYADSPPGGRVLPDDGQNSNFGLVSVDDVPWEPLVSRIAATNAGAPGRG</sequence>
<dbReference type="EMBL" id="JBEZFP010000020">
    <property type="protein sequence ID" value="MEU8133967.1"/>
    <property type="molecule type" value="Genomic_DNA"/>
</dbReference>
<feature type="compositionally biased region" description="Basic residues" evidence="1">
    <location>
        <begin position="67"/>
        <end position="82"/>
    </location>
</feature>
<keyword evidence="2" id="KW-1133">Transmembrane helix</keyword>
<evidence type="ECO:0000256" key="1">
    <source>
        <dbReference type="SAM" id="MobiDB-lite"/>
    </source>
</evidence>
<dbReference type="InterPro" id="IPR017853">
    <property type="entry name" value="GH"/>
</dbReference>
<dbReference type="RefSeq" id="WP_358352247.1">
    <property type="nucleotide sequence ID" value="NZ_JBEZFP010000020.1"/>
</dbReference>
<keyword evidence="2" id="KW-0472">Membrane</keyword>
<protein>
    <recommendedName>
        <fullName evidence="5">Beta-agarase</fullName>
    </recommendedName>
</protein>
<organism evidence="3 4">
    <name type="scientific">Streptodolium elevatio</name>
    <dbReference type="NCBI Taxonomy" id="3157996"/>
    <lineage>
        <taxon>Bacteria</taxon>
        <taxon>Bacillati</taxon>
        <taxon>Actinomycetota</taxon>
        <taxon>Actinomycetes</taxon>
        <taxon>Kitasatosporales</taxon>
        <taxon>Streptomycetaceae</taxon>
        <taxon>Streptodolium</taxon>
    </lineage>
</organism>
<accession>A0ABV3DE03</accession>
<comment type="caution">
    <text evidence="3">The sequence shown here is derived from an EMBL/GenBank/DDBJ whole genome shotgun (WGS) entry which is preliminary data.</text>
</comment>
<proteinExistence type="predicted"/>
<name>A0ABV3DE03_9ACTN</name>
<evidence type="ECO:0000313" key="3">
    <source>
        <dbReference type="EMBL" id="MEU8133967.1"/>
    </source>
</evidence>
<evidence type="ECO:0008006" key="5">
    <source>
        <dbReference type="Google" id="ProtNLM"/>
    </source>
</evidence>
<evidence type="ECO:0000256" key="2">
    <source>
        <dbReference type="SAM" id="Phobius"/>
    </source>
</evidence>
<keyword evidence="4" id="KW-1185">Reference proteome</keyword>
<feature type="compositionally biased region" description="Low complexity" evidence="1">
    <location>
        <begin position="38"/>
        <end position="52"/>
    </location>
</feature>
<gene>
    <name evidence="3" type="ORF">AB0C36_10690</name>
</gene>
<dbReference type="SUPFAM" id="SSF51445">
    <property type="entry name" value="(Trans)glycosidases"/>
    <property type="match status" value="1"/>
</dbReference>
<evidence type="ECO:0000313" key="4">
    <source>
        <dbReference type="Proteomes" id="UP001551482"/>
    </source>
</evidence>
<dbReference type="Proteomes" id="UP001551482">
    <property type="component" value="Unassembled WGS sequence"/>
</dbReference>
<reference evidence="3 4" key="1">
    <citation type="submission" date="2024-06" db="EMBL/GenBank/DDBJ databases">
        <title>The Natural Products Discovery Center: Release of the First 8490 Sequenced Strains for Exploring Actinobacteria Biosynthetic Diversity.</title>
        <authorList>
            <person name="Kalkreuter E."/>
            <person name="Kautsar S.A."/>
            <person name="Yang D."/>
            <person name="Bader C.D."/>
            <person name="Teijaro C.N."/>
            <person name="Fluegel L."/>
            <person name="Davis C.M."/>
            <person name="Simpson J.R."/>
            <person name="Lauterbach L."/>
            <person name="Steele A.D."/>
            <person name="Gui C."/>
            <person name="Meng S."/>
            <person name="Li G."/>
            <person name="Viehrig K."/>
            <person name="Ye F."/>
            <person name="Su P."/>
            <person name="Kiefer A.F."/>
            <person name="Nichols A."/>
            <person name="Cepeda A.J."/>
            <person name="Yan W."/>
            <person name="Fan B."/>
            <person name="Jiang Y."/>
            <person name="Adhikari A."/>
            <person name="Zheng C.-J."/>
            <person name="Schuster L."/>
            <person name="Cowan T.M."/>
            <person name="Smanski M.J."/>
            <person name="Chevrette M.G."/>
            <person name="De Carvalho L.P.S."/>
            <person name="Shen B."/>
        </authorList>
    </citation>
    <scope>NUCLEOTIDE SEQUENCE [LARGE SCALE GENOMIC DNA]</scope>
    <source>
        <strain evidence="3 4">NPDC048946</strain>
    </source>
</reference>
<keyword evidence="2" id="KW-0812">Transmembrane</keyword>